<feature type="non-terminal residue" evidence="1">
    <location>
        <position position="1"/>
    </location>
</feature>
<gene>
    <name evidence="1" type="ORF">H6A60_12865</name>
</gene>
<sequence length="101" mass="10139">ADVTAVLYVAKALQVQDGSITVDGSKAELGNFAPAAGSVTIAAKGLALIDAAALSDANVAAVAAKTVDIQKDAQVRIANLTGDLENAVLFDASEKLTVVED</sequence>
<comment type="caution">
    <text evidence="1">The sequence shown here is derived from an EMBL/GenBank/DDBJ whole genome shotgun (WGS) entry which is preliminary data.</text>
</comment>
<evidence type="ECO:0000313" key="1">
    <source>
        <dbReference type="EMBL" id="MBM6705355.1"/>
    </source>
</evidence>
<evidence type="ECO:0000313" key="2">
    <source>
        <dbReference type="Proteomes" id="UP000715095"/>
    </source>
</evidence>
<dbReference type="RefSeq" id="WP_205105284.1">
    <property type="nucleotide sequence ID" value="NZ_JACJJC010000382.1"/>
</dbReference>
<proteinExistence type="predicted"/>
<feature type="non-terminal residue" evidence="1">
    <location>
        <position position="101"/>
    </location>
</feature>
<reference evidence="1 2" key="1">
    <citation type="journal article" date="2021" name="Sci. Rep.">
        <title>The distribution of antibiotic resistance genes in chicken gut microbiota commensals.</title>
        <authorList>
            <person name="Juricova H."/>
            <person name="Matiasovicova J."/>
            <person name="Kubasova T."/>
            <person name="Cejkova D."/>
            <person name="Rychlik I."/>
        </authorList>
    </citation>
    <scope>NUCLEOTIDE SEQUENCE [LARGE SCALE GENOMIC DNA]</scope>
    <source>
        <strain evidence="1 2">An829</strain>
    </source>
</reference>
<dbReference type="EMBL" id="JACJJC010000382">
    <property type="protein sequence ID" value="MBM6705355.1"/>
    <property type="molecule type" value="Genomic_DNA"/>
</dbReference>
<dbReference type="Proteomes" id="UP000715095">
    <property type="component" value="Unassembled WGS sequence"/>
</dbReference>
<protein>
    <submittedName>
        <fullName evidence="1">Uncharacterized protein</fullName>
    </submittedName>
</protein>
<keyword evidence="2" id="KW-1185">Reference proteome</keyword>
<accession>A0ABS2DXC3</accession>
<name>A0ABS2DXC3_9BURK</name>
<organism evidence="1 2">
    <name type="scientific">Sutterella massiliensis</name>
    <dbReference type="NCBI Taxonomy" id="1816689"/>
    <lineage>
        <taxon>Bacteria</taxon>
        <taxon>Pseudomonadati</taxon>
        <taxon>Pseudomonadota</taxon>
        <taxon>Betaproteobacteria</taxon>
        <taxon>Burkholderiales</taxon>
        <taxon>Sutterellaceae</taxon>
        <taxon>Sutterella</taxon>
    </lineage>
</organism>